<dbReference type="InterPro" id="IPR051782">
    <property type="entry name" value="ABC_Transporter_VariousFunc"/>
</dbReference>
<dbReference type="AlphaFoldDB" id="A0A031LQ45"/>
<protein>
    <recommendedName>
        <fullName evidence="4">ABC transporter domain-containing protein</fullName>
    </recommendedName>
</protein>
<name>A0A031LQ45_9CREN</name>
<comment type="caution">
    <text evidence="5">The sequence shown here is derived from an EMBL/GenBank/DDBJ whole genome shotgun (WGS) entry which is preliminary data.</text>
</comment>
<evidence type="ECO:0000259" key="4">
    <source>
        <dbReference type="PROSITE" id="PS50893"/>
    </source>
</evidence>
<dbReference type="Pfam" id="PF00005">
    <property type="entry name" value="ABC_tran"/>
    <property type="match status" value="1"/>
</dbReference>
<dbReference type="SUPFAM" id="SSF52540">
    <property type="entry name" value="P-loop containing nucleoside triphosphate hydrolases"/>
    <property type="match status" value="1"/>
</dbReference>
<dbReference type="Gene3D" id="3.40.50.300">
    <property type="entry name" value="P-loop containing nucleotide triphosphate hydrolases"/>
    <property type="match status" value="1"/>
</dbReference>
<evidence type="ECO:0000256" key="1">
    <source>
        <dbReference type="ARBA" id="ARBA00022448"/>
    </source>
</evidence>
<dbReference type="Proteomes" id="UP000024332">
    <property type="component" value="Unassembled WGS sequence"/>
</dbReference>
<keyword evidence="2" id="KW-0547">Nucleotide-binding</keyword>
<dbReference type="GO" id="GO:0005524">
    <property type="term" value="F:ATP binding"/>
    <property type="evidence" value="ECO:0007669"/>
    <property type="project" value="UniProtKB-KW"/>
</dbReference>
<keyword evidence="3" id="KW-0067">ATP-binding</keyword>
<dbReference type="PROSITE" id="PS50893">
    <property type="entry name" value="ABC_TRANSPORTER_2"/>
    <property type="match status" value="1"/>
</dbReference>
<evidence type="ECO:0000256" key="2">
    <source>
        <dbReference type="ARBA" id="ARBA00022741"/>
    </source>
</evidence>
<keyword evidence="1" id="KW-0813">Transport</keyword>
<dbReference type="GO" id="GO:0016887">
    <property type="term" value="F:ATP hydrolysis activity"/>
    <property type="evidence" value="ECO:0007669"/>
    <property type="project" value="InterPro"/>
</dbReference>
<accession>A0A031LQ45</accession>
<dbReference type="STRING" id="1160895.CM19_08075"/>
<dbReference type="PANTHER" id="PTHR42939:SF1">
    <property type="entry name" value="ABC TRANSPORTER ATP-BINDING PROTEIN ALBC-RELATED"/>
    <property type="match status" value="1"/>
</dbReference>
<dbReference type="InterPro" id="IPR003593">
    <property type="entry name" value="AAA+_ATPase"/>
</dbReference>
<dbReference type="InterPro" id="IPR027417">
    <property type="entry name" value="P-loop_NTPase"/>
</dbReference>
<feature type="domain" description="ABC transporter" evidence="4">
    <location>
        <begin position="5"/>
        <end position="216"/>
    </location>
</feature>
<proteinExistence type="predicted"/>
<dbReference type="PANTHER" id="PTHR42939">
    <property type="entry name" value="ABC TRANSPORTER ATP-BINDING PROTEIN ALBC-RELATED"/>
    <property type="match status" value="1"/>
</dbReference>
<evidence type="ECO:0000256" key="3">
    <source>
        <dbReference type="ARBA" id="ARBA00022840"/>
    </source>
</evidence>
<sequence length="283" mass="31770">MANVLEALEVTKIINNVTVIKGISLNVGRGEVLGLVGLSGSGKTVFSKVLSYVWKPSSGKVLADGKEDKFAVGLVWQTPIFDKYKVIDYVEFFGIKGSEAKELLSDVNLEAKRRADSLSFFERKRLSLAIALAKDPSYVVFDDISGVGESGLSFFKEFILKLRNKGKGVIVTFHNISEIDDIVDRIAIIHRGKIEGVYKISEFKNISYLILAFDKVDEKLMERLKQFGVRYRDGNVVELSYPGDPLDISKAIGCEYKIIEIKRINKLSDEIFFDKVKRLNVEN</sequence>
<evidence type="ECO:0000313" key="5">
    <source>
        <dbReference type="EMBL" id="EZQ04953.1"/>
    </source>
</evidence>
<keyword evidence="6" id="KW-1185">Reference proteome</keyword>
<reference evidence="5 6" key="1">
    <citation type="submission" date="2014-03" db="EMBL/GenBank/DDBJ databases">
        <title>Draft genome sequence of the novel thermoacidophilic archaea Acidianus copahuensis ALE1 strain, isolated from Copahue volcanic area in Neuquen Argentina.</title>
        <authorList>
            <person name="Urbieta M.S."/>
            <person name="Rascovan N."/>
            <person name="Castro C."/>
            <person name="Revale S."/>
            <person name="Giaveno M.A."/>
            <person name="Vazquez M.P."/>
            <person name="Donati E.R."/>
        </authorList>
    </citation>
    <scope>NUCLEOTIDE SEQUENCE [LARGE SCALE GENOMIC DNA]</scope>
    <source>
        <strain evidence="5 6">ALE1</strain>
    </source>
</reference>
<dbReference type="InterPro" id="IPR003439">
    <property type="entry name" value="ABC_transporter-like_ATP-bd"/>
</dbReference>
<dbReference type="EMBL" id="JFZT01000044">
    <property type="protein sequence ID" value="EZQ04953.1"/>
    <property type="molecule type" value="Genomic_DNA"/>
</dbReference>
<organism evidence="5 6">
    <name type="scientific">Candidatus Acidianus copahuensis</name>
    <dbReference type="NCBI Taxonomy" id="1160895"/>
    <lineage>
        <taxon>Archaea</taxon>
        <taxon>Thermoproteota</taxon>
        <taxon>Thermoprotei</taxon>
        <taxon>Sulfolobales</taxon>
        <taxon>Sulfolobaceae</taxon>
        <taxon>Acidianus</taxon>
    </lineage>
</organism>
<dbReference type="SMART" id="SM00382">
    <property type="entry name" value="AAA"/>
    <property type="match status" value="1"/>
</dbReference>
<gene>
    <name evidence="5" type="ORF">CM19_08075</name>
</gene>
<evidence type="ECO:0000313" key="6">
    <source>
        <dbReference type="Proteomes" id="UP000024332"/>
    </source>
</evidence>